<dbReference type="OrthoDB" id="3261737at2759"/>
<dbReference type="GO" id="GO:0005524">
    <property type="term" value="F:ATP binding"/>
    <property type="evidence" value="ECO:0007669"/>
    <property type="project" value="UniProtKB-KW"/>
</dbReference>
<evidence type="ECO:0000259" key="10">
    <source>
        <dbReference type="Pfam" id="PF24948"/>
    </source>
</evidence>
<accession>A0A2G8KLF8</accession>
<keyword evidence="7" id="KW-0067">ATP-binding</keyword>
<protein>
    <recommendedName>
        <fullName evidence="2">ATP citrate synthase</fullName>
        <ecNumber evidence="2">2.3.3.8</ecNumber>
    </recommendedName>
</protein>
<dbReference type="EMBL" id="MRZV01000498">
    <property type="protein sequence ID" value="PIK48842.1"/>
    <property type="molecule type" value="Genomic_DNA"/>
</dbReference>
<dbReference type="GO" id="GO:0005737">
    <property type="term" value="C:cytoplasm"/>
    <property type="evidence" value="ECO:0007669"/>
    <property type="project" value="UniProtKB-SubCell"/>
</dbReference>
<dbReference type="GO" id="GO:0006629">
    <property type="term" value="P:lipid metabolic process"/>
    <property type="evidence" value="ECO:0007669"/>
    <property type="project" value="UniProtKB-KW"/>
</dbReference>
<dbReference type="GO" id="GO:0003878">
    <property type="term" value="F:ATP citrate synthase activity"/>
    <property type="evidence" value="ECO:0007669"/>
    <property type="project" value="UniProtKB-EC"/>
</dbReference>
<sequence length="540" mass="60266">MSRVGGCMITEANGKGILYMHLSHLIVKPDCISLHKESIIGGTCHEVLHQHTWLKEKKIVVKPDQGIKRRGADGLIKLNVDLGGAVQWLKEFDAKNNVRKLVSTDTPGKCIQQFLLEPFVPHDLEEERYFAIYSELECDVILFYEKGGVDIGDVDSKASKVCVPLKEPLDEAAVHELLSERVTAADERGKLSEFIKELFQLYRDLHFTYLEINPWIVSLLLTQNSVICICTNNSSKVVREKIHVLDIAAKLDRNAQSLCKDKWSSEVQWTKKAGREQIKEEKHISSLDATCAGSMKLTVLNKTGHLWAVLGGGGTSLMLADTMDTMACLEELACYSQFTKLDANELYELLTTVIGLMLEEEKDGNGKALMIGSIANDIVTMIKLKKMSGEGIFRALDEYKDKLRAANISLIIRSNVGVVSEKNEKVPSELAELGIPIFVFGGDVPIRELVNFALKKTSDPPSNQPRATYQVETPEVGSPPSKCKKYCLPEEELIFTKDTKVVAVNMIPPGLQGMVDYDIHLRQRDSVYLCYSQAFQQAED</sequence>
<organism evidence="11 12">
    <name type="scientific">Stichopus japonicus</name>
    <name type="common">Sea cucumber</name>
    <dbReference type="NCBI Taxonomy" id="307972"/>
    <lineage>
        <taxon>Eukaryota</taxon>
        <taxon>Metazoa</taxon>
        <taxon>Echinodermata</taxon>
        <taxon>Eleutherozoa</taxon>
        <taxon>Echinozoa</taxon>
        <taxon>Holothuroidea</taxon>
        <taxon>Aspidochirotacea</taxon>
        <taxon>Aspidochirotida</taxon>
        <taxon>Stichopodidae</taxon>
        <taxon>Apostichopus</taxon>
    </lineage>
</organism>
<feature type="domain" description="ATP-citrate synthase ATP-grasp" evidence="10">
    <location>
        <begin position="9"/>
        <end position="263"/>
    </location>
</feature>
<dbReference type="SUPFAM" id="SSF56059">
    <property type="entry name" value="Glutathione synthetase ATP-binding domain-like"/>
    <property type="match status" value="1"/>
</dbReference>
<dbReference type="STRING" id="307972.A0A2G8KLF8"/>
<keyword evidence="4" id="KW-0444">Lipid biosynthesis</keyword>
<evidence type="ECO:0000256" key="4">
    <source>
        <dbReference type="ARBA" id="ARBA00022516"/>
    </source>
</evidence>
<keyword evidence="12" id="KW-1185">Reference proteome</keyword>
<evidence type="ECO:0000259" key="9">
    <source>
        <dbReference type="Pfam" id="PF16114"/>
    </source>
</evidence>
<keyword evidence="5" id="KW-0808">Transferase</keyword>
<keyword evidence="3" id="KW-0963">Cytoplasm</keyword>
<evidence type="ECO:0000256" key="1">
    <source>
        <dbReference type="ARBA" id="ARBA00004496"/>
    </source>
</evidence>
<dbReference type="AlphaFoldDB" id="A0A2G8KLF8"/>
<proteinExistence type="predicted"/>
<feature type="domain" description="ATP-citrate synthase citrate-binding" evidence="9">
    <location>
        <begin position="275"/>
        <end position="455"/>
    </location>
</feature>
<keyword evidence="6" id="KW-0547">Nucleotide-binding</keyword>
<evidence type="ECO:0000313" key="12">
    <source>
        <dbReference type="Proteomes" id="UP000230750"/>
    </source>
</evidence>
<dbReference type="Pfam" id="PF24948">
    <property type="entry name" value="Citrate_synth_N"/>
    <property type="match status" value="1"/>
</dbReference>
<dbReference type="Gene3D" id="3.30.470.110">
    <property type="match status" value="1"/>
</dbReference>
<gene>
    <name evidence="11" type="ORF">BSL78_14278</name>
</gene>
<evidence type="ECO:0000313" key="11">
    <source>
        <dbReference type="EMBL" id="PIK48842.1"/>
    </source>
</evidence>
<evidence type="ECO:0000256" key="5">
    <source>
        <dbReference type="ARBA" id="ARBA00022679"/>
    </source>
</evidence>
<dbReference type="Gene3D" id="3.40.50.261">
    <property type="entry name" value="Succinyl-CoA synthetase domains"/>
    <property type="match status" value="1"/>
</dbReference>
<evidence type="ECO:0000256" key="7">
    <source>
        <dbReference type="ARBA" id="ARBA00022840"/>
    </source>
</evidence>
<evidence type="ECO:0000256" key="3">
    <source>
        <dbReference type="ARBA" id="ARBA00022490"/>
    </source>
</evidence>
<evidence type="ECO:0000256" key="8">
    <source>
        <dbReference type="ARBA" id="ARBA00023098"/>
    </source>
</evidence>
<dbReference type="InterPro" id="IPR032263">
    <property type="entry name" value="Citrate-bd"/>
</dbReference>
<keyword evidence="8" id="KW-0443">Lipid metabolism</keyword>
<comment type="subcellular location">
    <subcellularLocation>
        <location evidence="1">Cytoplasm</location>
    </subcellularLocation>
</comment>
<dbReference type="InterPro" id="IPR056749">
    <property type="entry name" value="Citrate_synth_N"/>
</dbReference>
<dbReference type="Proteomes" id="UP000230750">
    <property type="component" value="Unassembled WGS sequence"/>
</dbReference>
<name>A0A2G8KLF8_STIJA</name>
<evidence type="ECO:0000256" key="2">
    <source>
        <dbReference type="ARBA" id="ARBA00012639"/>
    </source>
</evidence>
<dbReference type="Pfam" id="PF16114">
    <property type="entry name" value="Citrate_bind"/>
    <property type="match status" value="1"/>
</dbReference>
<reference evidence="11 12" key="1">
    <citation type="journal article" date="2017" name="PLoS Biol.">
        <title>The sea cucumber genome provides insights into morphological evolution and visceral regeneration.</title>
        <authorList>
            <person name="Zhang X."/>
            <person name="Sun L."/>
            <person name="Yuan J."/>
            <person name="Sun Y."/>
            <person name="Gao Y."/>
            <person name="Zhang L."/>
            <person name="Li S."/>
            <person name="Dai H."/>
            <person name="Hamel J.F."/>
            <person name="Liu C."/>
            <person name="Yu Y."/>
            <person name="Liu S."/>
            <person name="Lin W."/>
            <person name="Guo K."/>
            <person name="Jin S."/>
            <person name="Xu P."/>
            <person name="Storey K.B."/>
            <person name="Huan P."/>
            <person name="Zhang T."/>
            <person name="Zhou Y."/>
            <person name="Zhang J."/>
            <person name="Lin C."/>
            <person name="Li X."/>
            <person name="Xing L."/>
            <person name="Huo D."/>
            <person name="Sun M."/>
            <person name="Wang L."/>
            <person name="Mercier A."/>
            <person name="Li F."/>
            <person name="Yang H."/>
            <person name="Xiang J."/>
        </authorList>
    </citation>
    <scope>NUCLEOTIDE SEQUENCE [LARGE SCALE GENOMIC DNA]</scope>
    <source>
        <strain evidence="11">Shaxun</strain>
        <tissue evidence="11">Muscle</tissue>
    </source>
</reference>
<evidence type="ECO:0000256" key="6">
    <source>
        <dbReference type="ARBA" id="ARBA00022741"/>
    </source>
</evidence>
<comment type="caution">
    <text evidence="11">The sequence shown here is derived from an EMBL/GenBank/DDBJ whole genome shotgun (WGS) entry which is preliminary data.</text>
</comment>
<dbReference type="EC" id="2.3.3.8" evidence="2"/>
<dbReference type="InterPro" id="IPR016102">
    <property type="entry name" value="Succinyl-CoA_synth-like"/>
</dbReference>